<evidence type="ECO:0000256" key="2">
    <source>
        <dbReference type="ARBA" id="ARBA00022448"/>
    </source>
</evidence>
<protein>
    <submittedName>
        <fullName evidence="10">Putative inner membrane protein</fullName>
    </submittedName>
</protein>
<comment type="caution">
    <text evidence="10">The sequence shown here is derived from an EMBL/GenBank/DDBJ whole genome shotgun (WGS) entry which is preliminary data.</text>
</comment>
<dbReference type="RefSeq" id="WP_053768027.1">
    <property type="nucleotide sequence ID" value="NZ_LHCI01000106.1"/>
</dbReference>
<evidence type="ECO:0000256" key="3">
    <source>
        <dbReference type="ARBA" id="ARBA00022475"/>
    </source>
</evidence>
<gene>
    <name evidence="10" type="ORF">BVI061214_01653</name>
</gene>
<evidence type="ECO:0000313" key="11">
    <source>
        <dbReference type="Proteomes" id="UP000037685"/>
    </source>
</evidence>
<keyword evidence="6 9" id="KW-1133">Transmembrane helix</keyword>
<evidence type="ECO:0000256" key="8">
    <source>
        <dbReference type="ARBA" id="ARBA00035655"/>
    </source>
</evidence>
<feature type="transmembrane region" description="Helical" evidence="9">
    <location>
        <begin position="361"/>
        <end position="380"/>
    </location>
</feature>
<accession>A0A0M9AES7</accession>
<proteinExistence type="inferred from homology"/>
<dbReference type="EMBL" id="LHCI01000106">
    <property type="protein sequence ID" value="KOX90462.1"/>
    <property type="molecule type" value="Genomic_DNA"/>
</dbReference>
<dbReference type="PANTHER" id="PTHR30574">
    <property type="entry name" value="INNER MEMBRANE PROTEIN YEDE"/>
    <property type="match status" value="1"/>
</dbReference>
<dbReference type="AlphaFoldDB" id="A0A0M9AES7"/>
<feature type="transmembrane region" description="Helical" evidence="9">
    <location>
        <begin position="70"/>
        <end position="89"/>
    </location>
</feature>
<comment type="similarity">
    <text evidence="8">Belongs to the TsuA/YedE (TC 9.B.102) family.</text>
</comment>
<evidence type="ECO:0000313" key="10">
    <source>
        <dbReference type="EMBL" id="KOX90462.1"/>
    </source>
</evidence>
<evidence type="ECO:0000256" key="4">
    <source>
        <dbReference type="ARBA" id="ARBA00022519"/>
    </source>
</evidence>
<keyword evidence="3" id="KW-1003">Cell membrane</keyword>
<feature type="transmembrane region" description="Helical" evidence="9">
    <location>
        <begin position="330"/>
        <end position="355"/>
    </location>
</feature>
<feature type="transmembrane region" description="Helical" evidence="9">
    <location>
        <begin position="142"/>
        <end position="162"/>
    </location>
</feature>
<feature type="transmembrane region" description="Helical" evidence="9">
    <location>
        <begin position="300"/>
        <end position="318"/>
    </location>
</feature>
<dbReference type="PANTHER" id="PTHR30574:SF1">
    <property type="entry name" value="SULPHUR TRANSPORT DOMAIN-CONTAINING PROTEIN"/>
    <property type="match status" value="1"/>
</dbReference>
<evidence type="ECO:0000256" key="5">
    <source>
        <dbReference type="ARBA" id="ARBA00022692"/>
    </source>
</evidence>
<evidence type="ECO:0000256" key="7">
    <source>
        <dbReference type="ARBA" id="ARBA00023136"/>
    </source>
</evidence>
<organism evidence="10 11">
    <name type="scientific">Thermus aquaticus</name>
    <dbReference type="NCBI Taxonomy" id="271"/>
    <lineage>
        <taxon>Bacteria</taxon>
        <taxon>Thermotogati</taxon>
        <taxon>Deinococcota</taxon>
        <taxon>Deinococci</taxon>
        <taxon>Thermales</taxon>
        <taxon>Thermaceae</taxon>
        <taxon>Thermus</taxon>
    </lineage>
</organism>
<dbReference type="InterPro" id="IPR007272">
    <property type="entry name" value="Sulf_transp_TsuA/YedE"/>
</dbReference>
<feature type="transmembrane region" description="Helical" evidence="9">
    <location>
        <begin position="182"/>
        <end position="202"/>
    </location>
</feature>
<feature type="transmembrane region" description="Helical" evidence="9">
    <location>
        <begin position="223"/>
        <end position="245"/>
    </location>
</feature>
<evidence type="ECO:0000256" key="1">
    <source>
        <dbReference type="ARBA" id="ARBA00004429"/>
    </source>
</evidence>
<keyword evidence="4" id="KW-0997">Cell inner membrane</keyword>
<reference evidence="10 11" key="1">
    <citation type="submission" date="2015-07" db="EMBL/GenBank/DDBJ databases">
        <authorList>
            <person name="Noorani M."/>
        </authorList>
    </citation>
    <scope>NUCLEOTIDE SEQUENCE [LARGE SCALE GENOMIC DNA]</scope>
    <source>
        <strain evidence="11">ATCC 25104 / DSM 625 / JCM 10724 / NBRC 103206 / NCIMB 11243 / YT-1</strain>
    </source>
</reference>
<keyword evidence="2" id="KW-0813">Transport</keyword>
<evidence type="ECO:0000256" key="6">
    <source>
        <dbReference type="ARBA" id="ARBA00022989"/>
    </source>
</evidence>
<sequence>MERTARPMPLPLLLFLLASAWLSFAVYETSGTRLLLAFWVAILLGLALFHARFGFASGFRRFLLTGESRLMRAHFLLFALTALLFFPFLKEGEAFGQAVQGFLVPLGVALFLGAFLFGLGMQLGDGCASGTLYHTGSGDSRGVLVLLGFMAGSLLGVYHLPFWQGLPAWAPGSALTWFPSPYLGLALWLGLLGGLYLGVSLVEKRRRGKVEPLFRQEATHPLLGPWSLVGGAVVLALGSLLLLLLQGRPWGVTAAFALWGGKLAEALGVPVLDWALFNAPDFAEKLQDSVLRDPTSVTNFGLFLGAFLGAALGGALRFKDLRKIPWSTHLGVFLGGVLMGYGARLAGGCNIGAYLGGTASFSLHGPLWGVFALLGTALGLRLRPLCRLENELAPEVARQDLLQGRGAGD</sequence>
<feature type="transmembrane region" description="Helical" evidence="9">
    <location>
        <begin position="35"/>
        <end position="58"/>
    </location>
</feature>
<name>A0A0M9AES7_THEAQ</name>
<dbReference type="GO" id="GO:0005886">
    <property type="term" value="C:plasma membrane"/>
    <property type="evidence" value="ECO:0007669"/>
    <property type="project" value="UniProtKB-SubCell"/>
</dbReference>
<dbReference type="Pfam" id="PF04143">
    <property type="entry name" value="Sulf_transp"/>
    <property type="match status" value="1"/>
</dbReference>
<comment type="subcellular location">
    <subcellularLocation>
        <location evidence="1">Cell inner membrane</location>
        <topology evidence="1">Multi-pass membrane protein</topology>
    </subcellularLocation>
</comment>
<evidence type="ECO:0000256" key="9">
    <source>
        <dbReference type="SAM" id="Phobius"/>
    </source>
</evidence>
<feature type="transmembrane region" description="Helical" evidence="9">
    <location>
        <begin position="101"/>
        <end position="121"/>
    </location>
</feature>
<keyword evidence="5 9" id="KW-0812">Transmembrane</keyword>
<dbReference type="Proteomes" id="UP000037685">
    <property type="component" value="Unassembled WGS sequence"/>
</dbReference>
<keyword evidence="7 9" id="KW-0472">Membrane</keyword>